<feature type="signal peptide" evidence="2">
    <location>
        <begin position="1"/>
        <end position="15"/>
    </location>
</feature>
<sequence>MIIFFFAFLAATVQSADPFRWEFDLTRCDNILAEYDCFSPVNGQMINIRESSPYKRITYEMYPHVFAFSIQSFERWVVTMQSRSRKQKIDSHFRMILYRQSAVTKIEEDFLGCRVVNGTIELLSSTDLDTSIAFLSLVNTNILFLGTTIQFTATGNTVQLIIHRQKEYGKKKNLYETAATEGYCANKSTFLHPNCTRRYPLCNGKSCSIIKSDENYVYTVSCNDPNHVFQDFSSESKQWANLNNTLRCNGEGYWDKWFNYARCKDPADTTPPIEWTESQAASKKDDKVRTNNDAVSSKDNSDAAKGQTINVFFNALMIVFSMLIAR</sequence>
<keyword evidence="2" id="KW-0732">Signal</keyword>
<evidence type="ECO:0000313" key="4">
    <source>
        <dbReference type="Proteomes" id="UP000005239"/>
    </source>
</evidence>
<dbReference type="EnsemblMetazoa" id="PPA02380.1">
    <property type="protein sequence ID" value="PPA02380.1"/>
    <property type="gene ID" value="WBGene00091934"/>
</dbReference>
<reference evidence="3" key="2">
    <citation type="submission" date="2022-06" db="UniProtKB">
        <authorList>
            <consortium name="EnsemblMetazoa"/>
        </authorList>
    </citation>
    <scope>IDENTIFICATION</scope>
    <source>
        <strain evidence="3">PS312</strain>
    </source>
</reference>
<keyword evidence="4" id="KW-1185">Reference proteome</keyword>
<feature type="region of interest" description="Disordered" evidence="1">
    <location>
        <begin position="277"/>
        <end position="301"/>
    </location>
</feature>
<evidence type="ECO:0000256" key="2">
    <source>
        <dbReference type="SAM" id="SignalP"/>
    </source>
</evidence>
<dbReference type="Proteomes" id="UP000005239">
    <property type="component" value="Unassembled WGS sequence"/>
</dbReference>
<accession>A0A2A6BQ79</accession>
<feature type="chain" id="PRO_5043960600" evidence="2">
    <location>
        <begin position="16"/>
        <end position="326"/>
    </location>
</feature>
<organism evidence="3 4">
    <name type="scientific">Pristionchus pacificus</name>
    <name type="common">Parasitic nematode worm</name>
    <dbReference type="NCBI Taxonomy" id="54126"/>
    <lineage>
        <taxon>Eukaryota</taxon>
        <taxon>Metazoa</taxon>
        <taxon>Ecdysozoa</taxon>
        <taxon>Nematoda</taxon>
        <taxon>Chromadorea</taxon>
        <taxon>Rhabditida</taxon>
        <taxon>Rhabditina</taxon>
        <taxon>Diplogasteromorpha</taxon>
        <taxon>Diplogasteroidea</taxon>
        <taxon>Neodiplogasteridae</taxon>
        <taxon>Pristionchus</taxon>
    </lineage>
</organism>
<accession>A0A8R1U307</accession>
<name>A0A2A6BQ79_PRIPA</name>
<evidence type="ECO:0000313" key="3">
    <source>
        <dbReference type="EnsemblMetazoa" id="PPA02380.1"/>
    </source>
</evidence>
<evidence type="ECO:0000256" key="1">
    <source>
        <dbReference type="SAM" id="MobiDB-lite"/>
    </source>
</evidence>
<protein>
    <submittedName>
        <fullName evidence="3">Uncharacterized protein</fullName>
    </submittedName>
</protein>
<dbReference type="AlphaFoldDB" id="A0A2A6BQ79"/>
<gene>
    <name evidence="3" type="primary">WBGene00091934</name>
</gene>
<proteinExistence type="predicted"/>
<reference evidence="4" key="1">
    <citation type="journal article" date="2008" name="Nat. Genet.">
        <title>The Pristionchus pacificus genome provides a unique perspective on nematode lifestyle and parasitism.</title>
        <authorList>
            <person name="Dieterich C."/>
            <person name="Clifton S.W."/>
            <person name="Schuster L.N."/>
            <person name="Chinwalla A."/>
            <person name="Delehaunty K."/>
            <person name="Dinkelacker I."/>
            <person name="Fulton L."/>
            <person name="Fulton R."/>
            <person name="Godfrey J."/>
            <person name="Minx P."/>
            <person name="Mitreva M."/>
            <person name="Roeseler W."/>
            <person name="Tian H."/>
            <person name="Witte H."/>
            <person name="Yang S.P."/>
            <person name="Wilson R.K."/>
            <person name="Sommer R.J."/>
        </authorList>
    </citation>
    <scope>NUCLEOTIDE SEQUENCE [LARGE SCALE GENOMIC DNA]</scope>
    <source>
        <strain evidence="4">PS312</strain>
    </source>
</reference>